<dbReference type="Pfam" id="PF02810">
    <property type="entry name" value="SEC-C"/>
    <property type="match status" value="1"/>
</dbReference>
<sequence length="85" mass="9491">MLICGIMRARFNCGVNPMNQQAHVHGPDCNHDHDHNHHDHQHGHVHGPNCGHAHQEPVRNTLKDVGRNDPCPCGSDKKFKKCHGA</sequence>
<evidence type="ECO:0000313" key="2">
    <source>
        <dbReference type="EMBL" id="KPX42949.1"/>
    </source>
</evidence>
<organism evidence="2 3">
    <name type="scientific">Pseudomonas syringae pv. helianthi</name>
    <dbReference type="NCBI Taxonomy" id="251654"/>
    <lineage>
        <taxon>Bacteria</taxon>
        <taxon>Pseudomonadati</taxon>
        <taxon>Pseudomonadota</taxon>
        <taxon>Gammaproteobacteria</taxon>
        <taxon>Pseudomonadales</taxon>
        <taxon>Pseudomonadaceae</taxon>
        <taxon>Pseudomonas</taxon>
    </lineage>
</organism>
<dbReference type="AlphaFoldDB" id="A0A0P9VXN4"/>
<dbReference type="Gene3D" id="3.10.450.50">
    <property type="match status" value="1"/>
</dbReference>
<name>A0A0P9VXN4_9PSED</name>
<feature type="region of interest" description="Disordered" evidence="1">
    <location>
        <begin position="24"/>
        <end position="56"/>
    </location>
</feature>
<gene>
    <name evidence="2" type="ORF">ALO68_100331</name>
</gene>
<proteinExistence type="predicted"/>
<feature type="compositionally biased region" description="Basic and acidic residues" evidence="1">
    <location>
        <begin position="25"/>
        <end position="37"/>
    </location>
</feature>
<evidence type="ECO:0000256" key="1">
    <source>
        <dbReference type="SAM" id="MobiDB-lite"/>
    </source>
</evidence>
<comment type="caution">
    <text evidence="2">The sequence shown here is derived from an EMBL/GenBank/DDBJ whole genome shotgun (WGS) entry which is preliminary data.</text>
</comment>
<dbReference type="PATRIC" id="fig|251654.3.peg.2271"/>
<dbReference type="EMBL" id="LJQM01000184">
    <property type="protein sequence ID" value="KPX42949.1"/>
    <property type="molecule type" value="Genomic_DNA"/>
</dbReference>
<protein>
    <submittedName>
        <fullName evidence="2">Putative nucleic acid binding protein</fullName>
    </submittedName>
</protein>
<reference evidence="2 3" key="1">
    <citation type="submission" date="2015-09" db="EMBL/GenBank/DDBJ databases">
        <title>Genome announcement of multiple Pseudomonas syringae strains.</title>
        <authorList>
            <person name="Thakur S."/>
            <person name="Wang P.W."/>
            <person name="Gong Y."/>
            <person name="Weir B.S."/>
            <person name="Guttman D.S."/>
        </authorList>
    </citation>
    <scope>NUCLEOTIDE SEQUENCE [LARGE SCALE GENOMIC DNA]</scope>
    <source>
        <strain evidence="2 3">ICMP4531</strain>
    </source>
</reference>
<accession>A0A0P9VXN4</accession>
<dbReference type="InterPro" id="IPR004027">
    <property type="entry name" value="SEC_C_motif"/>
</dbReference>
<dbReference type="SUPFAM" id="SSF103642">
    <property type="entry name" value="Sec-C motif"/>
    <property type="match status" value="1"/>
</dbReference>
<dbReference type="Proteomes" id="UP000050557">
    <property type="component" value="Unassembled WGS sequence"/>
</dbReference>
<evidence type="ECO:0000313" key="3">
    <source>
        <dbReference type="Proteomes" id="UP000050557"/>
    </source>
</evidence>